<evidence type="ECO:0000256" key="5">
    <source>
        <dbReference type="ARBA" id="ARBA00022692"/>
    </source>
</evidence>
<reference evidence="14" key="1">
    <citation type="submission" date="2025-08" db="UniProtKB">
        <authorList>
            <consortium name="RefSeq"/>
        </authorList>
    </citation>
    <scope>IDENTIFICATION</scope>
    <source>
        <tissue evidence="14">Blood</tissue>
    </source>
</reference>
<evidence type="ECO:0000256" key="10">
    <source>
        <dbReference type="SAM" id="Coils"/>
    </source>
</evidence>
<evidence type="ECO:0000313" key="14">
    <source>
        <dbReference type="RefSeq" id="XP_054855958.1"/>
    </source>
</evidence>
<dbReference type="GO" id="GO:0060170">
    <property type="term" value="C:ciliary membrane"/>
    <property type="evidence" value="ECO:0007669"/>
    <property type="project" value="TreeGrafter"/>
</dbReference>
<dbReference type="RefSeq" id="XP_054855958.1">
    <property type="nucleotide sequence ID" value="XM_054999983.1"/>
</dbReference>
<dbReference type="CTD" id="2121"/>
<gene>
    <name evidence="14" type="primary">EVC</name>
</gene>
<dbReference type="GO" id="GO:0098797">
    <property type="term" value="C:plasma membrane protein complex"/>
    <property type="evidence" value="ECO:0007669"/>
    <property type="project" value="TreeGrafter"/>
</dbReference>
<sequence>MAAAGWAPPVGPCGAEVELRLLERLWQPSGGLLALAVLLGIGLGGGAAALLWLGALGPRLLRRQEADSQRMVEGSRSLAQKHPFDYPLPEMKETKKWAVTEKEDQLPFDSNITEFALKAKVIYPINQKFRPLADGSSNPSLHDSPKQAVLPHQILEGSTSSSLGSLSQAAKEDCASSTTMHSAASDDRYQDQTFLKVARFPELLTCDTFDVKMCSYSLFLKHLQLLDMELRKQKHLAILYIFRLYVANFYLKKKIPEDLYQSILRTQETALEQLQNQVSSRLLDMEGSGAQETAYQTLDDLERNEKGYADHVIDNMEAFWQQTDHVLLFFLDQSKCSSAKARKILMCLTEATIAVEEYFRELQDSQTVAIQERTFNWEQLVKIVGLLKTQIQEESKCRLRAISHTLDRLIQSDSLTVRQKEELLTGIQKAFGGEVELYEEKCIQLGKNLIQKCLTSYTEKSERLSKVQDDEQGDLLNQSQQLGSPDAFLKAYCEMSERQIKARCKLEEESDCETIEAVADLYKELYSRYSRSLEDSVSQLFLQTLPVLTSLPLSECELLKDEQQEDLALQLEKAESHRQKLWTSFQEEIQEEQKLWIEEHAFSAMMQSRLSETNEKIIQCVMTRLGGLSKGSSKYITKKHQSLLKPVLRRLAFRHVALSILARMRTSRRRSFIWELKEHLILQRSSSHCLDENQWKQWKETESHIVEEEEKLDNEMLQTRLEFHQQLMAETQETLQILQRQLEQVIGRALVQRARQLAAKHDTDGKEDAKEVLEGATVQSLCVSSHTAPRLLQNYLDQLAKIQESHENATLKAFQERTEYQRHQKKQDCEQGDHGGPLNTSPAGWERIPWEPRRVWAWFEVQQQARLASLQQKMLQLNHLETQLENKLMRAEQQLVAKLPAAVRLPLPVHSRPLESTAELELAQEEGSVCLSHLKQTQPLRTSDKSVKGTGVPVRALSSLILLSPEKKLQFQEREEEEELNTNISVSPGQASKEFRNKLPSHQEDEAGRVKNPEELLERRCKNAS</sequence>
<accession>A0AA97KFN9</accession>
<keyword evidence="5 12" id="KW-0812">Transmembrane</keyword>
<keyword evidence="13" id="KW-1185">Reference proteome</keyword>
<evidence type="ECO:0000256" key="7">
    <source>
        <dbReference type="ARBA" id="ARBA00023136"/>
    </source>
</evidence>
<keyword evidence="6 12" id="KW-1133">Transmembrane helix</keyword>
<keyword evidence="8" id="KW-0206">Cytoskeleton</keyword>
<dbReference type="InterPro" id="IPR026501">
    <property type="entry name" value="Limbin/EVC"/>
</dbReference>
<evidence type="ECO:0000256" key="1">
    <source>
        <dbReference type="ARBA" id="ARBA00004120"/>
    </source>
</evidence>
<organism evidence="13 14">
    <name type="scientific">Eublepharis macularius</name>
    <name type="common">Leopard gecko</name>
    <name type="synonym">Cyrtodactylus macularius</name>
    <dbReference type="NCBI Taxonomy" id="481883"/>
    <lineage>
        <taxon>Eukaryota</taxon>
        <taxon>Metazoa</taxon>
        <taxon>Chordata</taxon>
        <taxon>Craniata</taxon>
        <taxon>Vertebrata</taxon>
        <taxon>Euteleostomi</taxon>
        <taxon>Lepidosauria</taxon>
        <taxon>Squamata</taxon>
        <taxon>Bifurcata</taxon>
        <taxon>Gekkota</taxon>
        <taxon>Eublepharidae</taxon>
        <taxon>Eublepharinae</taxon>
        <taxon>Eublepharis</taxon>
    </lineage>
</organism>
<feature type="region of interest" description="Disordered" evidence="11">
    <location>
        <begin position="973"/>
        <end position="1025"/>
    </location>
</feature>
<feature type="transmembrane region" description="Helical" evidence="12">
    <location>
        <begin position="32"/>
        <end position="53"/>
    </location>
</feature>
<evidence type="ECO:0000256" key="12">
    <source>
        <dbReference type="SAM" id="Phobius"/>
    </source>
</evidence>
<keyword evidence="7 12" id="KW-0472">Membrane</keyword>
<evidence type="ECO:0000256" key="8">
    <source>
        <dbReference type="ARBA" id="ARBA00023212"/>
    </source>
</evidence>
<dbReference type="AlphaFoldDB" id="A0AA97KFN9"/>
<keyword evidence="3" id="KW-1003">Cell membrane</keyword>
<proteinExistence type="predicted"/>
<evidence type="ECO:0000256" key="6">
    <source>
        <dbReference type="ARBA" id="ARBA00022989"/>
    </source>
</evidence>
<feature type="compositionally biased region" description="Basic and acidic residues" evidence="11">
    <location>
        <begin position="993"/>
        <end position="1025"/>
    </location>
</feature>
<evidence type="ECO:0000313" key="13">
    <source>
        <dbReference type="Proteomes" id="UP001190640"/>
    </source>
</evidence>
<evidence type="ECO:0000256" key="2">
    <source>
        <dbReference type="ARBA" id="ARBA00004162"/>
    </source>
</evidence>
<evidence type="ECO:0000256" key="9">
    <source>
        <dbReference type="ARBA" id="ARBA00023273"/>
    </source>
</evidence>
<comment type="subcellular location">
    <subcellularLocation>
        <location evidence="2">Cell membrane</location>
        <topology evidence="2">Single-pass membrane protein</topology>
    </subcellularLocation>
    <subcellularLocation>
        <location evidence="1">Cytoplasm</location>
        <location evidence="1">Cytoskeleton</location>
        <location evidence="1">Cilium basal body</location>
    </subcellularLocation>
</comment>
<dbReference type="PANTHER" id="PTHR16795">
    <property type="entry name" value="LIMBIN/ELLIS-VAN CREVELD PROTEIN"/>
    <property type="match status" value="1"/>
</dbReference>
<feature type="compositionally biased region" description="Basic and acidic residues" evidence="11">
    <location>
        <begin position="817"/>
        <end position="833"/>
    </location>
</feature>
<evidence type="ECO:0000256" key="3">
    <source>
        <dbReference type="ARBA" id="ARBA00022475"/>
    </source>
</evidence>
<dbReference type="GO" id="GO:0007224">
    <property type="term" value="P:smoothened signaling pathway"/>
    <property type="evidence" value="ECO:0007669"/>
    <property type="project" value="InterPro"/>
</dbReference>
<feature type="region of interest" description="Disordered" evidence="11">
    <location>
        <begin position="817"/>
        <end position="845"/>
    </location>
</feature>
<keyword evidence="4" id="KW-0963">Cytoplasm</keyword>
<feature type="compositionally biased region" description="Polar residues" evidence="11">
    <location>
        <begin position="981"/>
        <end position="990"/>
    </location>
</feature>
<dbReference type="Proteomes" id="UP001190640">
    <property type="component" value="Chromosome 15"/>
</dbReference>
<dbReference type="PANTHER" id="PTHR16795:SF13">
    <property type="entry name" value="EVC COMPLEX MEMBER EVC"/>
    <property type="match status" value="1"/>
</dbReference>
<evidence type="ECO:0000256" key="4">
    <source>
        <dbReference type="ARBA" id="ARBA00022490"/>
    </source>
</evidence>
<protein>
    <submittedName>
        <fullName evidence="14">EvC complex member EVC isoform X1</fullName>
    </submittedName>
</protein>
<dbReference type="GeneID" id="129343647"/>
<feature type="coiled-coil region" evidence="10">
    <location>
        <begin position="714"/>
        <end position="748"/>
    </location>
</feature>
<keyword evidence="9" id="KW-0966">Cell projection</keyword>
<evidence type="ECO:0000256" key="11">
    <source>
        <dbReference type="SAM" id="MobiDB-lite"/>
    </source>
</evidence>
<dbReference type="KEGG" id="emc:129343647"/>
<name>A0AA97KFN9_EUBMA</name>
<feature type="coiled-coil region" evidence="10">
    <location>
        <begin position="867"/>
        <end position="894"/>
    </location>
</feature>
<keyword evidence="10" id="KW-0175">Coiled coil</keyword>